<dbReference type="Proteomes" id="UP000095651">
    <property type="component" value="Unassembled WGS sequence"/>
</dbReference>
<keyword evidence="3" id="KW-0548">Nucleotidyltransferase</keyword>
<evidence type="ECO:0000256" key="1">
    <source>
        <dbReference type="SAM" id="Phobius"/>
    </source>
</evidence>
<dbReference type="InterPro" id="IPR000160">
    <property type="entry name" value="GGDEF_dom"/>
</dbReference>
<keyword evidence="3" id="KW-0808">Transferase</keyword>
<gene>
    <name evidence="3" type="primary">ycdT_3</name>
    <name evidence="3" type="ORF">ERS852407_04134</name>
</gene>
<accession>A0A174IC72</accession>
<evidence type="ECO:0000313" key="4">
    <source>
        <dbReference type="Proteomes" id="UP000095651"/>
    </source>
</evidence>
<dbReference type="InterPro" id="IPR029787">
    <property type="entry name" value="Nucleotide_cyclase"/>
</dbReference>
<evidence type="ECO:0000259" key="2">
    <source>
        <dbReference type="PROSITE" id="PS50887"/>
    </source>
</evidence>
<dbReference type="PANTHER" id="PTHR44757:SF2">
    <property type="entry name" value="BIOFILM ARCHITECTURE MAINTENANCE PROTEIN MBAA"/>
    <property type="match status" value="1"/>
</dbReference>
<dbReference type="NCBIfam" id="TIGR00254">
    <property type="entry name" value="GGDEF"/>
    <property type="match status" value="1"/>
</dbReference>
<keyword evidence="1" id="KW-0472">Membrane</keyword>
<dbReference type="PANTHER" id="PTHR44757">
    <property type="entry name" value="DIGUANYLATE CYCLASE DGCP"/>
    <property type="match status" value="1"/>
</dbReference>
<feature type="domain" description="GGDEF" evidence="2">
    <location>
        <begin position="500"/>
        <end position="630"/>
    </location>
</feature>
<protein>
    <submittedName>
        <fullName evidence="3">Signaling protein</fullName>
        <ecNumber evidence="3">2.7.7.65</ecNumber>
    </submittedName>
</protein>
<dbReference type="SMART" id="SM00267">
    <property type="entry name" value="GGDEF"/>
    <property type="match status" value="1"/>
</dbReference>
<dbReference type="InterPro" id="IPR052155">
    <property type="entry name" value="Biofilm_reg_signaling"/>
</dbReference>
<feature type="transmembrane region" description="Helical" evidence="1">
    <location>
        <begin position="12"/>
        <end position="30"/>
    </location>
</feature>
<keyword evidence="1" id="KW-0812">Transmembrane</keyword>
<dbReference type="GO" id="GO:0052621">
    <property type="term" value="F:diguanylate cyclase activity"/>
    <property type="evidence" value="ECO:0007669"/>
    <property type="project" value="UniProtKB-EC"/>
</dbReference>
<evidence type="ECO:0000313" key="3">
    <source>
        <dbReference type="EMBL" id="CUO83746.1"/>
    </source>
</evidence>
<dbReference type="AlphaFoldDB" id="A0A174IC72"/>
<name>A0A174IC72_9FIRM</name>
<dbReference type="RefSeq" id="WP_055657998.1">
    <property type="nucleotide sequence ID" value="NZ_CABIXC010000012.1"/>
</dbReference>
<dbReference type="PROSITE" id="PS50887">
    <property type="entry name" value="GGDEF"/>
    <property type="match status" value="1"/>
</dbReference>
<dbReference type="EC" id="2.7.7.65" evidence="3"/>
<dbReference type="CDD" id="cd01949">
    <property type="entry name" value="GGDEF"/>
    <property type="match status" value="1"/>
</dbReference>
<reference evidence="3 4" key="1">
    <citation type="submission" date="2015-09" db="EMBL/GenBank/DDBJ databases">
        <authorList>
            <consortium name="Pathogen Informatics"/>
        </authorList>
    </citation>
    <scope>NUCLEOTIDE SEQUENCE [LARGE SCALE GENOMIC DNA]</scope>
    <source>
        <strain evidence="3 4">2789STDY5608850</strain>
    </source>
</reference>
<dbReference type="EMBL" id="CYZE01000012">
    <property type="protein sequence ID" value="CUO83746.1"/>
    <property type="molecule type" value="Genomic_DNA"/>
</dbReference>
<proteinExistence type="predicted"/>
<dbReference type="Pfam" id="PF00990">
    <property type="entry name" value="GGDEF"/>
    <property type="match status" value="1"/>
</dbReference>
<dbReference type="Gene3D" id="3.30.70.270">
    <property type="match status" value="1"/>
</dbReference>
<feature type="transmembrane region" description="Helical" evidence="1">
    <location>
        <begin position="302"/>
        <end position="324"/>
    </location>
</feature>
<dbReference type="InterPro" id="IPR043128">
    <property type="entry name" value="Rev_trsase/Diguanyl_cyclase"/>
</dbReference>
<dbReference type="SUPFAM" id="SSF55073">
    <property type="entry name" value="Nucleotide cyclase"/>
    <property type="match status" value="1"/>
</dbReference>
<organism evidence="3 4">
    <name type="scientific">Hungatella hathewayi</name>
    <dbReference type="NCBI Taxonomy" id="154046"/>
    <lineage>
        <taxon>Bacteria</taxon>
        <taxon>Bacillati</taxon>
        <taxon>Bacillota</taxon>
        <taxon>Clostridia</taxon>
        <taxon>Lachnospirales</taxon>
        <taxon>Lachnospiraceae</taxon>
        <taxon>Hungatella</taxon>
    </lineage>
</organism>
<keyword evidence="1" id="KW-1133">Transmembrane helix</keyword>
<dbReference type="Gene3D" id="3.30.450.20">
    <property type="entry name" value="PAS domain"/>
    <property type="match status" value="1"/>
</dbReference>
<sequence>MEKNRELLKTNLLVSVILVCGFLVTAFFSYQANYEASLNNIEQVASLTTEGIYYQLTALFTRPVNISLTMAHDSLLAAHLEGEAAHLEDEQYAWTIKNYLETYREKYDFDSVFLVSALTNRYYNFNGIDRILTEGDPENVWYFDMLNDDLEYSMNVDNDEVNEADNAITVFVNCKIYGPDRDFLGVVGVGMRVSYLKEFLKSYEEKYHLNACLIDENGVIEISSEHTGYSRIDWFQTFEQEGIRSQVLGWKEDSANLELWSDTAVGGQGRSYVVSRYIPELSWHLVVEQNNGAIVSEIKDRLYQTGIIIIAIIITVLVVITTVLRNFNRQITQLMEERQDAFKRATEQLYDNIYELNITRNRYANKLTEQYFGSLGAGDLPYDQGLKVIAEKQIKEEYREGYVSTFTPENVIRQYEMGNNHLRYDFKITQDGSRYFWMRIDAYIFFSQEDECIHMFTYRKNINAEKEKEIRASFDEMTGFLTKMETGREITALLSRPAEGVYAFFLFDIDNFKQANDSCGHAFGDYGIREFTSIIRKHFRVNDVLGRVGGDEFAAFIPAPDSEWVEDKAKELSNALRVTCTEGGKSWEMSASIGVSIAPIDGNDFDTLYQKADAALYQTKQRGKNGYTIA</sequence>